<sequence length="61" mass="6779">MTPPPPELDLRQLRAFAVLAEVLHVGRAAQVLGIAQPPLSQQIARLERRVGCKLFERHARG</sequence>
<evidence type="ECO:0000259" key="5">
    <source>
        <dbReference type="PROSITE" id="PS50931"/>
    </source>
</evidence>
<dbReference type="InterPro" id="IPR000847">
    <property type="entry name" value="LysR_HTH_N"/>
</dbReference>
<evidence type="ECO:0000256" key="2">
    <source>
        <dbReference type="ARBA" id="ARBA00023015"/>
    </source>
</evidence>
<reference evidence="7" key="1">
    <citation type="journal article" date="2019" name="Int. J. Syst. Evol. Microbiol.">
        <title>The Global Catalogue of Microorganisms (GCM) 10K type strain sequencing project: providing services to taxonomists for standard genome sequencing and annotation.</title>
        <authorList>
            <consortium name="The Broad Institute Genomics Platform"/>
            <consortium name="The Broad Institute Genome Sequencing Center for Infectious Disease"/>
            <person name="Wu L."/>
            <person name="Ma J."/>
        </authorList>
    </citation>
    <scope>NUCLEOTIDE SEQUENCE [LARGE SCALE GENOMIC DNA]</scope>
    <source>
        <strain evidence="7">JCM 17316</strain>
    </source>
</reference>
<proteinExistence type="inferred from homology"/>
<comment type="caution">
    <text evidence="6">The sequence shown here is derived from an EMBL/GenBank/DDBJ whole genome shotgun (WGS) entry which is preliminary data.</text>
</comment>
<organism evidence="6 7">
    <name type="scientific">Actinomadura keratinilytica</name>
    <dbReference type="NCBI Taxonomy" id="547461"/>
    <lineage>
        <taxon>Bacteria</taxon>
        <taxon>Bacillati</taxon>
        <taxon>Actinomycetota</taxon>
        <taxon>Actinomycetes</taxon>
        <taxon>Streptosporangiales</taxon>
        <taxon>Thermomonosporaceae</taxon>
        <taxon>Actinomadura</taxon>
    </lineage>
</organism>
<keyword evidence="2" id="KW-0805">Transcription regulation</keyword>
<keyword evidence="4" id="KW-0804">Transcription</keyword>
<feature type="domain" description="HTH lysR-type" evidence="5">
    <location>
        <begin position="8"/>
        <end position="61"/>
    </location>
</feature>
<accession>A0ABP6UGX0</accession>
<evidence type="ECO:0000313" key="7">
    <source>
        <dbReference type="Proteomes" id="UP001500266"/>
    </source>
</evidence>
<dbReference type="Gene3D" id="1.10.10.10">
    <property type="entry name" value="Winged helix-like DNA-binding domain superfamily/Winged helix DNA-binding domain"/>
    <property type="match status" value="1"/>
</dbReference>
<comment type="similarity">
    <text evidence="1">Belongs to the LysR transcriptional regulatory family.</text>
</comment>
<evidence type="ECO:0000256" key="4">
    <source>
        <dbReference type="ARBA" id="ARBA00023163"/>
    </source>
</evidence>
<dbReference type="Pfam" id="PF00126">
    <property type="entry name" value="HTH_1"/>
    <property type="match status" value="1"/>
</dbReference>
<evidence type="ECO:0000256" key="3">
    <source>
        <dbReference type="ARBA" id="ARBA00023125"/>
    </source>
</evidence>
<dbReference type="InterPro" id="IPR036388">
    <property type="entry name" value="WH-like_DNA-bd_sf"/>
</dbReference>
<evidence type="ECO:0000313" key="6">
    <source>
        <dbReference type="EMBL" id="GAA3507734.1"/>
    </source>
</evidence>
<dbReference type="RefSeq" id="WP_345025204.1">
    <property type="nucleotide sequence ID" value="NZ_BAABDO010000172.1"/>
</dbReference>
<dbReference type="SUPFAM" id="SSF46785">
    <property type="entry name" value="Winged helix' DNA-binding domain"/>
    <property type="match status" value="1"/>
</dbReference>
<evidence type="ECO:0000256" key="1">
    <source>
        <dbReference type="ARBA" id="ARBA00009437"/>
    </source>
</evidence>
<protein>
    <recommendedName>
        <fullName evidence="5">HTH lysR-type domain-containing protein</fullName>
    </recommendedName>
</protein>
<dbReference type="PANTHER" id="PTHR30346">
    <property type="entry name" value="TRANSCRIPTIONAL DUAL REGULATOR HCAR-RELATED"/>
    <property type="match status" value="1"/>
</dbReference>
<keyword evidence="7" id="KW-1185">Reference proteome</keyword>
<dbReference type="EMBL" id="BAABDO010000172">
    <property type="protein sequence ID" value="GAA3507734.1"/>
    <property type="molecule type" value="Genomic_DNA"/>
</dbReference>
<dbReference type="PANTHER" id="PTHR30346:SF0">
    <property type="entry name" value="HCA OPERON TRANSCRIPTIONAL ACTIVATOR HCAR"/>
    <property type="match status" value="1"/>
</dbReference>
<dbReference type="PRINTS" id="PR00039">
    <property type="entry name" value="HTHLYSR"/>
</dbReference>
<dbReference type="PROSITE" id="PS50931">
    <property type="entry name" value="HTH_LYSR"/>
    <property type="match status" value="1"/>
</dbReference>
<name>A0ABP6UGX0_9ACTN</name>
<dbReference type="InterPro" id="IPR036390">
    <property type="entry name" value="WH_DNA-bd_sf"/>
</dbReference>
<gene>
    <name evidence="6" type="ORF">GCM10022416_60580</name>
</gene>
<dbReference type="Proteomes" id="UP001500266">
    <property type="component" value="Unassembled WGS sequence"/>
</dbReference>
<keyword evidence="3" id="KW-0238">DNA-binding</keyword>